<feature type="chain" id="PRO_5007891911" evidence="1">
    <location>
        <begin position="21"/>
        <end position="116"/>
    </location>
</feature>
<keyword evidence="1" id="KW-0732">Signal</keyword>
<accession>A0A167RK56</accession>
<gene>
    <name evidence="2" type="ORF">CALVIDRAFT_560287</name>
</gene>
<dbReference type="AlphaFoldDB" id="A0A167RK56"/>
<organism evidence="2 3">
    <name type="scientific">Calocera viscosa (strain TUFC12733)</name>
    <dbReference type="NCBI Taxonomy" id="1330018"/>
    <lineage>
        <taxon>Eukaryota</taxon>
        <taxon>Fungi</taxon>
        <taxon>Dikarya</taxon>
        <taxon>Basidiomycota</taxon>
        <taxon>Agaricomycotina</taxon>
        <taxon>Dacrymycetes</taxon>
        <taxon>Dacrymycetales</taxon>
        <taxon>Dacrymycetaceae</taxon>
        <taxon>Calocera</taxon>
    </lineage>
</organism>
<proteinExistence type="predicted"/>
<feature type="signal peptide" evidence="1">
    <location>
        <begin position="1"/>
        <end position="20"/>
    </location>
</feature>
<sequence>MQLTILALLAAIALSPVTFAQNCNCPPTADGGADSLASQSESDGTLKCFYYYGSGPITSPIHGGPGPVLPSCDYDAASGALTGSGDGEYSENAGWNIWFAGFGVFVVVVGEGKSNL</sequence>
<protein>
    <submittedName>
        <fullName evidence="2">Uncharacterized protein</fullName>
    </submittedName>
</protein>
<dbReference type="Proteomes" id="UP000076738">
    <property type="component" value="Unassembled WGS sequence"/>
</dbReference>
<keyword evidence="3" id="KW-1185">Reference proteome</keyword>
<evidence type="ECO:0000256" key="1">
    <source>
        <dbReference type="SAM" id="SignalP"/>
    </source>
</evidence>
<dbReference type="EMBL" id="KV417268">
    <property type="protein sequence ID" value="KZP00999.1"/>
    <property type="molecule type" value="Genomic_DNA"/>
</dbReference>
<name>A0A167RK56_CALVF</name>
<evidence type="ECO:0000313" key="3">
    <source>
        <dbReference type="Proteomes" id="UP000076738"/>
    </source>
</evidence>
<evidence type="ECO:0000313" key="2">
    <source>
        <dbReference type="EMBL" id="KZP00999.1"/>
    </source>
</evidence>
<reference evidence="2 3" key="1">
    <citation type="journal article" date="2016" name="Mol. Biol. Evol.">
        <title>Comparative Genomics of Early-Diverging Mushroom-Forming Fungi Provides Insights into the Origins of Lignocellulose Decay Capabilities.</title>
        <authorList>
            <person name="Nagy L.G."/>
            <person name="Riley R."/>
            <person name="Tritt A."/>
            <person name="Adam C."/>
            <person name="Daum C."/>
            <person name="Floudas D."/>
            <person name="Sun H."/>
            <person name="Yadav J.S."/>
            <person name="Pangilinan J."/>
            <person name="Larsson K.H."/>
            <person name="Matsuura K."/>
            <person name="Barry K."/>
            <person name="Labutti K."/>
            <person name="Kuo R."/>
            <person name="Ohm R.A."/>
            <person name="Bhattacharya S.S."/>
            <person name="Shirouzu T."/>
            <person name="Yoshinaga Y."/>
            <person name="Martin F.M."/>
            <person name="Grigoriev I.V."/>
            <person name="Hibbett D.S."/>
        </authorList>
    </citation>
    <scope>NUCLEOTIDE SEQUENCE [LARGE SCALE GENOMIC DNA]</scope>
    <source>
        <strain evidence="2 3">TUFC12733</strain>
    </source>
</reference>